<evidence type="ECO:0000256" key="4">
    <source>
        <dbReference type="ARBA" id="ARBA00022553"/>
    </source>
</evidence>
<reference evidence="17 18" key="1">
    <citation type="submission" date="2018-06" db="EMBL/GenBank/DDBJ databases">
        <authorList>
            <consortium name="Pathogen Informatics"/>
            <person name="Doyle S."/>
        </authorList>
    </citation>
    <scope>NUCLEOTIDE SEQUENCE [LARGE SCALE GENOMIC DNA]</scope>
    <source>
        <strain evidence="17 18">NCTC10429</strain>
    </source>
</reference>
<name>A0A377E8E5_ECOLX</name>
<dbReference type="Pfam" id="PF02878">
    <property type="entry name" value="PGM_PMM_I"/>
    <property type="match status" value="1"/>
</dbReference>
<evidence type="ECO:0000256" key="10">
    <source>
        <dbReference type="HAMAP-Rule" id="MF_00908"/>
    </source>
</evidence>
<dbReference type="Proteomes" id="UP000254088">
    <property type="component" value="Unassembled WGS sequence"/>
</dbReference>
<dbReference type="InterPro" id="IPR016066">
    <property type="entry name" value="A-D-PHexomutase_CS"/>
</dbReference>
<evidence type="ECO:0000259" key="14">
    <source>
        <dbReference type="Pfam" id="PF02880"/>
    </source>
</evidence>
<dbReference type="FunFam" id="3.40.120.10:FF:000011">
    <property type="entry name" value="Alpha-D-glucose phosphate-specific phosphoglucomutase"/>
    <property type="match status" value="1"/>
</dbReference>
<feature type="domain" description="Alpha-D-phosphohexomutase alpha/beta/alpha" evidence="12">
    <location>
        <begin position="230"/>
        <end position="369"/>
    </location>
</feature>
<feature type="domain" description="Alpha-D-phosphohexomutase C-terminal" evidence="11">
    <location>
        <begin position="679"/>
        <end position="727"/>
    </location>
</feature>
<dbReference type="Gene3D" id="1.10.1220.10">
    <property type="entry name" value="Met repressor-like"/>
    <property type="match status" value="1"/>
</dbReference>
<comment type="similarity">
    <text evidence="10">Belongs to the SeqA family.</text>
</comment>
<dbReference type="HAMAP" id="MF_00908">
    <property type="entry name" value="SeqA"/>
    <property type="match status" value="1"/>
</dbReference>
<dbReference type="FunFam" id="3.30.310.50:FF:000004">
    <property type="entry name" value="Alpha-D-glucose phosphate-specific phosphoglucomutase"/>
    <property type="match status" value="1"/>
</dbReference>
<accession>A0A377E8E5</accession>
<comment type="similarity">
    <text evidence="2">Belongs to the phosphohexose mutase family.</text>
</comment>
<keyword evidence="5" id="KW-0479">Metal-binding</keyword>
<keyword evidence="8 10" id="KW-0238">DNA-binding</keyword>
<dbReference type="InterPro" id="IPR005844">
    <property type="entry name" value="A-D-PHexomutase_a/b/a-I"/>
</dbReference>
<comment type="subunit">
    <text evidence="10">Homodimer. Polymerizes to form helical filaments.</text>
</comment>
<keyword evidence="4" id="KW-0597">Phosphoprotein</keyword>
<evidence type="ECO:0000256" key="3">
    <source>
        <dbReference type="ARBA" id="ARBA00022490"/>
    </source>
</evidence>
<feature type="region of interest" description="Interaction with DNA" evidence="10">
    <location>
        <begin position="116"/>
        <end position="120"/>
    </location>
</feature>
<feature type="domain" description="Alpha-D-phosphohexomutase alpha/beta/alpha" evidence="13">
    <location>
        <begin position="400"/>
        <end position="507"/>
    </location>
</feature>
<feature type="domain" description="Alpha-D-phosphohexomutase alpha/beta/alpha" evidence="14">
    <location>
        <begin position="510"/>
        <end position="630"/>
    </location>
</feature>
<organism evidence="17 18">
    <name type="scientific">Escherichia coli</name>
    <dbReference type="NCBI Taxonomy" id="562"/>
    <lineage>
        <taxon>Bacteria</taxon>
        <taxon>Pseudomonadati</taxon>
        <taxon>Pseudomonadota</taxon>
        <taxon>Gammaproteobacteria</taxon>
        <taxon>Enterobacterales</taxon>
        <taxon>Enterobacteriaceae</taxon>
        <taxon>Escherichia</taxon>
    </lineage>
</organism>
<dbReference type="InterPro" id="IPR045244">
    <property type="entry name" value="PGM"/>
</dbReference>
<dbReference type="FunFam" id="1.10.1220.10:FF:000002">
    <property type="entry name" value="Negative modulator of initiation of replication"/>
    <property type="match status" value="1"/>
</dbReference>
<protein>
    <recommendedName>
        <fullName evidence="10">Negative modulator of initiation of replication</fullName>
    </recommendedName>
</protein>
<keyword evidence="9 17" id="KW-0413">Isomerase</keyword>
<comment type="function">
    <text evidence="10">Negative regulator of replication initiation, which contributes to regulation of DNA replication and ensures that replication initiation occurs exactly once per chromosome per cell cycle. Binds to pairs of hemimethylated GATC sequences in the oriC region, thus preventing assembly of replication proteins and re-initiation at newly replicated origins. Repression is relieved when the region becomes fully methylated.</text>
</comment>
<sequence length="736" mass="79838">MKTIEVDDELYSYIASHTKHIGESASDILRRMLKFSAASQPAAPVTKEVRVASPAIVEAKPVKTIKDKVRAMRELLLSDEYAEQKRAVNRFMLLLSTLYSLDAQAFAEATESLHGRTRVYFAADEQTLLKNGNQTKPKHVPGTPYWVITNTNTGRKCSMIEHIMQSMQFPAELMRRFAELSKTLQTKDKAMAIHNRAGQPAQQSDLINVAQLTAQYYVLKPEAGNAEHAVKFGTSGHRGSAARHSFNEPHILAIAQAIAEERAKNGITGPCYVGKDTHALSEPAFISVLEVLAANGVDVIVQENNGFTPTPAVSNAILVHNKKGGPLADGIVITPSHNPPEDGGIKYNPPNGGPADTNVTKVVEDRANALMADGLKGVKRISLDEAMASGHVKEQDLVQPFVEGLADIVDMAAIQKAGLTLGVDPLGGSGIEYWKRIGEYYNLNLTIVNDQVDQTFRFMHLDKDGAIRMDCSSECAMAGLLALRDKFDLAFANDPDYDRHGIVTPAGLMNPNHYLAVAINYLFQHRPQWGKDVAVGKTLVSSAMIDRVVNDLGRKLVEVPVGFKWFVDGLFDGSFGFGGEESAGASFLRFDGTPWSTDKDGIIMCLLAAEITAVTGKNPQEHYNELAKRFGAPSYNRLQAAATSAQKAALSKLSPEMVSASTLAGDPITARLTAAPGNGASIGGLKVMTDNGWFAARPSGTEDAYKIYCESFLGEEHRKQIEKEAVEIVSEVLKNA</sequence>
<dbReference type="InterPro" id="IPR005846">
    <property type="entry name" value="A-D-PHexomutase_a/b/a-III"/>
</dbReference>
<dbReference type="Gene3D" id="3.40.120.10">
    <property type="entry name" value="Alpha-D-Glucose-1,6-Bisphosphate, subunit A, domain 3"/>
    <property type="match status" value="3"/>
</dbReference>
<feature type="region of interest" description="Interaction with DNA" evidence="10">
    <location>
        <begin position="150"/>
        <end position="156"/>
    </location>
</feature>
<dbReference type="Gene3D" id="1.20.1380.10">
    <property type="entry name" value="Replication modulator SeqA, C-terminal DNA-binding domain"/>
    <property type="match status" value="1"/>
</dbReference>
<proteinExistence type="inferred from homology"/>
<feature type="domain" description="Replication modulator SeqA C-terminal DNA-binding" evidence="15">
    <location>
        <begin position="71"/>
        <end position="177"/>
    </location>
</feature>
<dbReference type="InterPro" id="IPR005843">
    <property type="entry name" value="A-D-PHexomutase_C"/>
</dbReference>
<keyword evidence="7 10" id="KW-0236">DNA replication inhibitor</keyword>
<dbReference type="SUPFAM" id="SSF82808">
    <property type="entry name" value="Replication modulator SeqA, C-terminal DNA-binding domain"/>
    <property type="match status" value="1"/>
</dbReference>
<dbReference type="Pfam" id="PF00408">
    <property type="entry name" value="PGM_PMM_IV"/>
    <property type="match status" value="1"/>
</dbReference>
<dbReference type="Pfam" id="PF02879">
    <property type="entry name" value="PGM_PMM_II"/>
    <property type="match status" value="1"/>
</dbReference>
<evidence type="ECO:0000256" key="2">
    <source>
        <dbReference type="ARBA" id="ARBA00010231"/>
    </source>
</evidence>
<dbReference type="AlphaFoldDB" id="A0A377E8E5"/>
<dbReference type="InterPro" id="IPR036835">
    <property type="entry name" value="SeqA_DNA-bd_C_sf"/>
</dbReference>
<dbReference type="InterPro" id="IPR005852">
    <property type="entry name" value="PGM_a-D-Glc-sp"/>
</dbReference>
<dbReference type="GO" id="GO:0005975">
    <property type="term" value="P:carbohydrate metabolic process"/>
    <property type="evidence" value="ECO:0007669"/>
    <property type="project" value="UniProtKB-UniRule"/>
</dbReference>
<dbReference type="GO" id="GO:0005829">
    <property type="term" value="C:cytosol"/>
    <property type="evidence" value="ECO:0007669"/>
    <property type="project" value="TreeGrafter"/>
</dbReference>
<feature type="region of interest" description="Interaction with DNA" evidence="10">
    <location>
        <begin position="87"/>
        <end position="88"/>
    </location>
</feature>
<dbReference type="SUPFAM" id="SSF47598">
    <property type="entry name" value="Ribbon-helix-helix"/>
    <property type="match status" value="1"/>
</dbReference>
<dbReference type="FunFam" id="3.40.120.10:FF:000008">
    <property type="entry name" value="Alpha-D-glucose phosphate-specific phosphoglucomutase"/>
    <property type="match status" value="1"/>
</dbReference>
<dbReference type="NCBIfam" id="TIGR01132">
    <property type="entry name" value="pgm"/>
    <property type="match status" value="1"/>
</dbReference>
<dbReference type="InterPro" id="IPR033761">
    <property type="entry name" value="SeqA_N"/>
</dbReference>
<dbReference type="InterPro" id="IPR013321">
    <property type="entry name" value="Arc_rbn_hlx_hlx"/>
</dbReference>
<dbReference type="CDD" id="cd05801">
    <property type="entry name" value="PGM_like3"/>
    <property type="match status" value="1"/>
</dbReference>
<dbReference type="GO" id="GO:0004614">
    <property type="term" value="F:phosphoglucomutase activity"/>
    <property type="evidence" value="ECO:0007669"/>
    <property type="project" value="UniProtKB-UniRule"/>
</dbReference>
<dbReference type="Pfam" id="PF02880">
    <property type="entry name" value="PGM_PMM_III"/>
    <property type="match status" value="1"/>
</dbReference>
<comment type="cofactor">
    <cofactor evidence="1">
        <name>Mg(2+)</name>
        <dbReference type="ChEBI" id="CHEBI:18420"/>
    </cofactor>
</comment>
<evidence type="ECO:0000256" key="1">
    <source>
        <dbReference type="ARBA" id="ARBA00001946"/>
    </source>
</evidence>
<evidence type="ECO:0000259" key="12">
    <source>
        <dbReference type="Pfam" id="PF02878"/>
    </source>
</evidence>
<dbReference type="InterPro" id="IPR005621">
    <property type="entry name" value="SeqA"/>
</dbReference>
<dbReference type="SUPFAM" id="SSF53738">
    <property type="entry name" value="Phosphoglucomutase, first 3 domains"/>
    <property type="match status" value="3"/>
</dbReference>
<dbReference type="NCBIfam" id="NF008389">
    <property type="entry name" value="PRK11187.1"/>
    <property type="match status" value="1"/>
</dbReference>
<keyword evidence="6" id="KW-0460">Magnesium</keyword>
<evidence type="ECO:0000259" key="15">
    <source>
        <dbReference type="Pfam" id="PF03925"/>
    </source>
</evidence>
<dbReference type="Pfam" id="PF17206">
    <property type="entry name" value="SeqA_N"/>
    <property type="match status" value="1"/>
</dbReference>
<dbReference type="PANTHER" id="PTHR22573:SF57">
    <property type="entry name" value="PHOSPHOGLUCOMUTASE"/>
    <property type="match status" value="1"/>
</dbReference>
<dbReference type="InterPro" id="IPR005845">
    <property type="entry name" value="A-D-PHexomutase_a/b/a-II"/>
</dbReference>
<dbReference type="Pfam" id="PF03925">
    <property type="entry name" value="SeqA"/>
    <property type="match status" value="1"/>
</dbReference>
<evidence type="ECO:0000259" key="11">
    <source>
        <dbReference type="Pfam" id="PF00408"/>
    </source>
</evidence>
<evidence type="ECO:0000256" key="7">
    <source>
        <dbReference type="ARBA" id="ARBA00022880"/>
    </source>
</evidence>
<feature type="domain" description="Negative modulator of initiation of replication SeqA N-terminal" evidence="16">
    <location>
        <begin position="1"/>
        <end position="36"/>
    </location>
</feature>
<dbReference type="GO" id="GO:0043565">
    <property type="term" value="F:sequence-specific DNA binding"/>
    <property type="evidence" value="ECO:0007669"/>
    <property type="project" value="UniProtKB-ARBA"/>
</dbReference>
<dbReference type="PANTHER" id="PTHR22573">
    <property type="entry name" value="PHOSPHOHEXOMUTASE FAMILY MEMBER"/>
    <property type="match status" value="1"/>
</dbReference>
<evidence type="ECO:0000256" key="8">
    <source>
        <dbReference type="ARBA" id="ARBA00023125"/>
    </source>
</evidence>
<dbReference type="FunFam" id="1.20.1380.10:FF:000001">
    <property type="entry name" value="Negative modulator of initiation of replication"/>
    <property type="match status" value="1"/>
</dbReference>
<dbReference type="Gene3D" id="3.30.310.50">
    <property type="entry name" value="Alpha-D-phosphohexomutase, C-terminal domain"/>
    <property type="match status" value="1"/>
</dbReference>
<evidence type="ECO:0000259" key="16">
    <source>
        <dbReference type="Pfam" id="PF17206"/>
    </source>
</evidence>
<dbReference type="SUPFAM" id="SSF55957">
    <property type="entry name" value="Phosphoglucomutase, C-terminal domain"/>
    <property type="match status" value="1"/>
</dbReference>
<dbReference type="GO" id="GO:0032297">
    <property type="term" value="P:negative regulation of DNA-templated DNA replication initiation"/>
    <property type="evidence" value="ECO:0007669"/>
    <property type="project" value="UniProtKB-UniRule"/>
</dbReference>
<evidence type="ECO:0000256" key="6">
    <source>
        <dbReference type="ARBA" id="ARBA00022842"/>
    </source>
</evidence>
<dbReference type="GO" id="GO:0006355">
    <property type="term" value="P:regulation of DNA-templated transcription"/>
    <property type="evidence" value="ECO:0007669"/>
    <property type="project" value="InterPro"/>
</dbReference>
<gene>
    <name evidence="17" type="primary">pgm</name>
    <name evidence="10" type="synonym">seqA</name>
    <name evidence="17" type="ORF">NCTC10429_05930</name>
</gene>
<dbReference type="InterPro" id="IPR026577">
    <property type="entry name" value="SeqA_DNA-bd_C"/>
</dbReference>
<evidence type="ECO:0000256" key="5">
    <source>
        <dbReference type="ARBA" id="ARBA00022723"/>
    </source>
</evidence>
<dbReference type="EMBL" id="UGEX01000003">
    <property type="protein sequence ID" value="STM59292.1"/>
    <property type="molecule type" value="Genomic_DNA"/>
</dbReference>
<dbReference type="GO" id="GO:0000287">
    <property type="term" value="F:magnesium ion binding"/>
    <property type="evidence" value="ECO:0007669"/>
    <property type="project" value="InterPro"/>
</dbReference>
<dbReference type="InterPro" id="IPR016055">
    <property type="entry name" value="A-D-PHexomutase_a/b/a-I/II/III"/>
</dbReference>
<comment type="subcellular location">
    <subcellularLocation>
        <location evidence="10">Cytoplasm</location>
    </subcellularLocation>
</comment>
<evidence type="ECO:0000259" key="13">
    <source>
        <dbReference type="Pfam" id="PF02879"/>
    </source>
</evidence>
<evidence type="ECO:0000256" key="9">
    <source>
        <dbReference type="ARBA" id="ARBA00023235"/>
    </source>
</evidence>
<evidence type="ECO:0000313" key="18">
    <source>
        <dbReference type="Proteomes" id="UP000254088"/>
    </source>
</evidence>
<evidence type="ECO:0000313" key="17">
    <source>
        <dbReference type="EMBL" id="STM59292.1"/>
    </source>
</evidence>
<dbReference type="PROSITE" id="PS00710">
    <property type="entry name" value="PGM_PMM"/>
    <property type="match status" value="1"/>
</dbReference>
<dbReference type="FunFam" id="3.40.120.10:FF:000012">
    <property type="entry name" value="Phosphoglucomutase, alpha-D-glucose phosphate-specific"/>
    <property type="match status" value="1"/>
</dbReference>
<keyword evidence="3 10" id="KW-0963">Cytoplasm</keyword>
<dbReference type="InterPro" id="IPR036900">
    <property type="entry name" value="A-D-PHexomutase_C_sf"/>
</dbReference>
<dbReference type="InterPro" id="IPR010985">
    <property type="entry name" value="Ribbon_hlx_hlx"/>
</dbReference>